<dbReference type="InterPro" id="IPR016181">
    <property type="entry name" value="Acyl_CoA_acyltransferase"/>
</dbReference>
<organism evidence="4 5">
    <name type="scientific">Tengunoibacter tsumagoiensis</name>
    <dbReference type="NCBI Taxonomy" id="2014871"/>
    <lineage>
        <taxon>Bacteria</taxon>
        <taxon>Bacillati</taxon>
        <taxon>Chloroflexota</taxon>
        <taxon>Ktedonobacteria</taxon>
        <taxon>Ktedonobacterales</taxon>
        <taxon>Dictyobacteraceae</taxon>
        <taxon>Tengunoibacter</taxon>
    </lineage>
</organism>
<feature type="domain" description="N-acetyltransferase" evidence="3">
    <location>
        <begin position="4"/>
        <end position="140"/>
    </location>
</feature>
<evidence type="ECO:0000313" key="5">
    <source>
        <dbReference type="Proteomes" id="UP000287352"/>
    </source>
</evidence>
<dbReference type="GO" id="GO:0016747">
    <property type="term" value="F:acyltransferase activity, transferring groups other than amino-acyl groups"/>
    <property type="evidence" value="ECO:0007669"/>
    <property type="project" value="InterPro"/>
</dbReference>
<proteinExistence type="predicted"/>
<name>A0A402A4K4_9CHLR</name>
<accession>A0A402A4K4</accession>
<evidence type="ECO:0000256" key="1">
    <source>
        <dbReference type="ARBA" id="ARBA00022679"/>
    </source>
</evidence>
<keyword evidence="2" id="KW-0012">Acyltransferase</keyword>
<dbReference type="Gene3D" id="3.40.630.30">
    <property type="match status" value="1"/>
</dbReference>
<dbReference type="RefSeq" id="WP_126581420.1">
    <property type="nucleotide sequence ID" value="NZ_BIFR01000001.1"/>
</dbReference>
<dbReference type="Proteomes" id="UP000287352">
    <property type="component" value="Unassembled WGS sequence"/>
</dbReference>
<dbReference type="PANTHER" id="PTHR43877:SF2">
    <property type="entry name" value="AMINOALKYLPHOSPHONATE N-ACETYLTRANSFERASE-RELATED"/>
    <property type="match status" value="1"/>
</dbReference>
<feature type="domain" description="N-acetyltransferase" evidence="3">
    <location>
        <begin position="151"/>
        <end position="286"/>
    </location>
</feature>
<evidence type="ECO:0000259" key="3">
    <source>
        <dbReference type="PROSITE" id="PS51186"/>
    </source>
</evidence>
<evidence type="ECO:0000256" key="2">
    <source>
        <dbReference type="ARBA" id="ARBA00023315"/>
    </source>
</evidence>
<evidence type="ECO:0000313" key="4">
    <source>
        <dbReference type="EMBL" id="GCE13935.1"/>
    </source>
</evidence>
<keyword evidence="1 4" id="KW-0808">Transferase</keyword>
<dbReference type="PANTHER" id="PTHR43877">
    <property type="entry name" value="AMINOALKYLPHOSPHONATE N-ACETYLTRANSFERASE-RELATED-RELATED"/>
    <property type="match status" value="1"/>
</dbReference>
<dbReference type="PROSITE" id="PS51186">
    <property type="entry name" value="GNAT"/>
    <property type="match status" value="2"/>
</dbReference>
<comment type="caution">
    <text evidence="4">The sequence shown here is derived from an EMBL/GenBank/DDBJ whole genome shotgun (WGS) entry which is preliminary data.</text>
</comment>
<reference evidence="5" key="1">
    <citation type="submission" date="2018-12" db="EMBL/GenBank/DDBJ databases">
        <title>Tengunoibacter tsumagoiensis gen. nov., sp. nov., Dictyobacter kobayashii sp. nov., D. alpinus sp. nov., and D. joshuensis sp. nov. and description of Dictyobacteraceae fam. nov. within the order Ktedonobacterales isolated from Tengu-no-mugimeshi.</title>
        <authorList>
            <person name="Wang C.M."/>
            <person name="Zheng Y."/>
            <person name="Sakai Y."/>
            <person name="Toyoda A."/>
            <person name="Minakuchi Y."/>
            <person name="Abe K."/>
            <person name="Yokota A."/>
            <person name="Yabe S."/>
        </authorList>
    </citation>
    <scope>NUCLEOTIDE SEQUENCE [LARGE SCALE GENOMIC DNA]</scope>
    <source>
        <strain evidence="5">Uno3</strain>
    </source>
</reference>
<dbReference type="InterPro" id="IPR050832">
    <property type="entry name" value="Bact_Acetyltransf"/>
</dbReference>
<dbReference type="InterPro" id="IPR000182">
    <property type="entry name" value="GNAT_dom"/>
</dbReference>
<dbReference type="SUPFAM" id="SSF55729">
    <property type="entry name" value="Acyl-CoA N-acyltransferases (Nat)"/>
    <property type="match status" value="2"/>
</dbReference>
<dbReference type="Pfam" id="PF00583">
    <property type="entry name" value="Acetyltransf_1"/>
    <property type="match status" value="2"/>
</dbReference>
<sequence length="286" mass="31813">MSTNHIRTVITEGVNATDLPRLQALIAICQQHDQIHFPVNVAETPGTALLYYETDTLLGFAYLLGEHNPELLGAVHPHYRRQGIGRSLLQTAQTWCRTRQQESLLVVGLDTIPAGTAFAKAVGGELSFSEYHMVLSNTDSQSSPFLNEEGLSLRLATHNEASEISHLSSTAFGDDPAEIEPWITREILRSNRRFFFIELHGTPIGTISVVGEGEGSIDITTFGILPAYRQRGYGRKVLQHTVAMLQAEGWSQIALDVETDNTNALFLYQSCGFHQQQAYHYFKILL</sequence>
<dbReference type="OrthoDB" id="159497at2"/>
<gene>
    <name evidence="4" type="primary">vipF</name>
    <name evidence="4" type="ORF">KTT_37940</name>
</gene>
<protein>
    <submittedName>
        <fullName evidence="4">N-acetyltransferase</fullName>
    </submittedName>
</protein>
<dbReference type="AlphaFoldDB" id="A0A402A4K4"/>
<dbReference type="CDD" id="cd04301">
    <property type="entry name" value="NAT_SF"/>
    <property type="match status" value="2"/>
</dbReference>
<dbReference type="EMBL" id="BIFR01000001">
    <property type="protein sequence ID" value="GCE13935.1"/>
    <property type="molecule type" value="Genomic_DNA"/>
</dbReference>
<keyword evidence="5" id="KW-1185">Reference proteome</keyword>